<evidence type="ECO:0000313" key="4">
    <source>
        <dbReference type="Proteomes" id="UP000077066"/>
    </source>
</evidence>
<dbReference type="Pfam" id="PF09373">
    <property type="entry name" value="PMBR"/>
    <property type="match status" value="1"/>
</dbReference>
<sequence length="639" mass="69713">MFFVFIILLFTVNLGMIYADDINQTNESLFTENMDNLSLNAKEYSMNSLNSSNGSTNDYKSIETPTQELNSNISKINDSKLNTSGNINNTTDIISSSSNSSESNKEKVNENLNNSVSTKNKVQFAGSSLYTVNKSAILDAAAGVKKFVEKNNRVPDYVIISGDKFSMSDFLYMLSKTIVNIANKSSDSVKLSEYKNPSAPQGTAVKGKVQESQYIDLSKRVVAFYEKHGIAPNFGKTNLGNIQFQSMIDGFSRILNFVKVNKVLPKYVSYNVKSSSNINKVIPKITGTHGLTISHKPGNSSSSSNNTNNTIYGNMSIGDIKKASTELKNYIDSYNKVPSAILVDGKKYSMSEFLYLMAASIEYVYSGINKDIQSKPVGDSSSTVGNAVNGTLYAKDYIDLASRIVEYIDAYGKAPDYGISPVGKLQYQNIVDGFSRVLHYVNVKQEIPDYVSYTGKVLKSVDVVVGNTTAKAPVTVPSSPMNSKYDGESLAQYLQATTNAQVNDPVIQALAKKITAGCTSELSKAVALFNWVRDNVGYSYYFNTQQGAKKVTTSLSANCVDTSHLLIALSRASGLPARYVNGKATFNSGNVIGHTWAQILIGDVWVVADAISSRNSFGVINNWNTKNPTIYGKYASISF</sequence>
<evidence type="ECO:0000259" key="2">
    <source>
        <dbReference type="SMART" id="SM00460"/>
    </source>
</evidence>
<organism evidence="3 4">
    <name type="scientific">Methanobrevibacter filiformis</name>
    <dbReference type="NCBI Taxonomy" id="55758"/>
    <lineage>
        <taxon>Archaea</taxon>
        <taxon>Methanobacteriati</taxon>
        <taxon>Methanobacteriota</taxon>
        <taxon>Methanomada group</taxon>
        <taxon>Methanobacteria</taxon>
        <taxon>Methanobacteriales</taxon>
        <taxon>Methanobacteriaceae</taxon>
        <taxon>Methanobrevibacter</taxon>
    </lineage>
</organism>
<dbReference type="AlphaFoldDB" id="A0A166DEV3"/>
<dbReference type="SUPFAM" id="SSF54001">
    <property type="entry name" value="Cysteine proteinases"/>
    <property type="match status" value="1"/>
</dbReference>
<comment type="caution">
    <text evidence="3">The sequence shown here is derived from an EMBL/GenBank/DDBJ whole genome shotgun (WGS) entry which is preliminary data.</text>
</comment>
<feature type="region of interest" description="Disordered" evidence="1">
    <location>
        <begin position="91"/>
        <end position="114"/>
    </location>
</feature>
<dbReference type="Proteomes" id="UP000077066">
    <property type="component" value="Unassembled WGS sequence"/>
</dbReference>
<dbReference type="SMART" id="SM00460">
    <property type="entry name" value="TGc"/>
    <property type="match status" value="1"/>
</dbReference>
<dbReference type="PATRIC" id="fig|55758.3.peg.716"/>
<dbReference type="STRING" id="55758.MBFIL_06380"/>
<keyword evidence="4" id="KW-1185">Reference proteome</keyword>
<reference evidence="3 4" key="1">
    <citation type="submission" date="2016-04" db="EMBL/GenBank/DDBJ databases">
        <title>Genome sequence of Methanobrevibacter filiformis DSM 11501.</title>
        <authorList>
            <person name="Poehlein A."/>
            <person name="Seedorf H."/>
            <person name="Daniel R."/>
        </authorList>
    </citation>
    <scope>NUCLEOTIDE SEQUENCE [LARGE SCALE GENOMIC DNA]</scope>
    <source>
        <strain evidence="3 4">DSM 11501</strain>
    </source>
</reference>
<dbReference type="Gene3D" id="3.10.620.30">
    <property type="match status" value="1"/>
</dbReference>
<dbReference type="InterPro" id="IPR018975">
    <property type="entry name" value="Pseudomurein-binding_repeat"/>
</dbReference>
<dbReference type="InterPro" id="IPR038765">
    <property type="entry name" value="Papain-like_cys_pep_sf"/>
</dbReference>
<name>A0A166DEV3_9EURY</name>
<evidence type="ECO:0000256" key="1">
    <source>
        <dbReference type="SAM" id="MobiDB-lite"/>
    </source>
</evidence>
<dbReference type="PANTHER" id="PTHR33490:SF3">
    <property type="entry name" value="CONSERVED INTEGRAL MEMBRANE PROTEIN"/>
    <property type="match status" value="1"/>
</dbReference>
<evidence type="ECO:0000313" key="3">
    <source>
        <dbReference type="EMBL" id="KZX15523.1"/>
    </source>
</evidence>
<accession>A0A166DEV3</accession>
<dbReference type="Pfam" id="PF01841">
    <property type="entry name" value="Transglut_core"/>
    <property type="match status" value="1"/>
</dbReference>
<gene>
    <name evidence="3" type="ORF">MBFIL_06380</name>
</gene>
<dbReference type="EMBL" id="LWMT01000095">
    <property type="protein sequence ID" value="KZX15523.1"/>
    <property type="molecule type" value="Genomic_DNA"/>
</dbReference>
<dbReference type="PANTHER" id="PTHR33490">
    <property type="entry name" value="BLR5614 PROTEIN-RELATED"/>
    <property type="match status" value="1"/>
</dbReference>
<proteinExistence type="predicted"/>
<protein>
    <submittedName>
        <fullName evidence="3">Pseudomurein-binding repeat protein</fullName>
    </submittedName>
</protein>
<feature type="domain" description="Transglutaminase-like" evidence="2">
    <location>
        <begin position="551"/>
        <end position="612"/>
    </location>
</feature>
<dbReference type="InterPro" id="IPR002931">
    <property type="entry name" value="Transglutaminase-like"/>
</dbReference>
<feature type="compositionally biased region" description="Low complexity" evidence="1">
    <location>
        <begin position="91"/>
        <end position="102"/>
    </location>
</feature>